<dbReference type="Proteomes" id="UP001590951">
    <property type="component" value="Unassembled WGS sequence"/>
</dbReference>
<accession>A0ABR4BBN6</accession>
<keyword evidence="3" id="KW-1185">Reference proteome</keyword>
<feature type="region of interest" description="Disordered" evidence="1">
    <location>
        <begin position="1"/>
        <end position="66"/>
    </location>
</feature>
<comment type="caution">
    <text evidence="2">The sequence shown here is derived from an EMBL/GenBank/DDBJ whole genome shotgun (WGS) entry which is preliminary data.</text>
</comment>
<evidence type="ECO:0000256" key="1">
    <source>
        <dbReference type="SAM" id="MobiDB-lite"/>
    </source>
</evidence>
<proteinExistence type="predicted"/>
<name>A0ABR4BBN6_9LECA</name>
<feature type="compositionally biased region" description="Polar residues" evidence="1">
    <location>
        <begin position="39"/>
        <end position="52"/>
    </location>
</feature>
<evidence type="ECO:0000313" key="2">
    <source>
        <dbReference type="EMBL" id="KAL2055267.1"/>
    </source>
</evidence>
<reference evidence="2 3" key="1">
    <citation type="submission" date="2024-09" db="EMBL/GenBank/DDBJ databases">
        <title>Rethinking Asexuality: The Enigmatic Case of Functional Sexual Genes in Lepraria (Stereocaulaceae).</title>
        <authorList>
            <person name="Doellman M."/>
            <person name="Sun Y."/>
            <person name="Barcenas-Pena A."/>
            <person name="Lumbsch H.T."/>
            <person name="Grewe F."/>
        </authorList>
    </citation>
    <scope>NUCLEOTIDE SEQUENCE [LARGE SCALE GENOMIC DNA]</scope>
    <source>
        <strain evidence="2 3">Grewe 0041</strain>
    </source>
</reference>
<dbReference type="EMBL" id="JBHFEH010000012">
    <property type="protein sequence ID" value="KAL2055267.1"/>
    <property type="molecule type" value="Genomic_DNA"/>
</dbReference>
<organism evidence="2 3">
    <name type="scientific">Lepraria finkii</name>
    <dbReference type="NCBI Taxonomy" id="1340010"/>
    <lineage>
        <taxon>Eukaryota</taxon>
        <taxon>Fungi</taxon>
        <taxon>Dikarya</taxon>
        <taxon>Ascomycota</taxon>
        <taxon>Pezizomycotina</taxon>
        <taxon>Lecanoromycetes</taxon>
        <taxon>OSLEUM clade</taxon>
        <taxon>Lecanoromycetidae</taxon>
        <taxon>Lecanorales</taxon>
        <taxon>Lecanorineae</taxon>
        <taxon>Stereocaulaceae</taxon>
        <taxon>Lepraria</taxon>
    </lineage>
</organism>
<feature type="compositionally biased region" description="Polar residues" evidence="1">
    <location>
        <begin position="13"/>
        <end position="32"/>
    </location>
</feature>
<gene>
    <name evidence="2" type="ORF">ABVK25_004605</name>
</gene>
<protein>
    <submittedName>
        <fullName evidence="2">Uncharacterized protein</fullName>
    </submittedName>
</protein>
<sequence length="96" mass="10297">MGKKDQANEKGAPQSSTLQMLQSPQPTYQGTPMSPRPTGCNTPNPLRNLKSSTTTTRPPPGRRTRKAVAANAALAACELWNAWLAVGITATIRTQH</sequence>
<evidence type="ECO:0000313" key="3">
    <source>
        <dbReference type="Proteomes" id="UP001590951"/>
    </source>
</evidence>